<proteinExistence type="predicted"/>
<accession>A0ACC7P5J9</accession>
<comment type="caution">
    <text evidence="1">The sequence shown here is derived from an EMBL/GenBank/DDBJ whole genome shotgun (WGS) entry which is preliminary data.</text>
</comment>
<evidence type="ECO:0000313" key="1">
    <source>
        <dbReference type="EMBL" id="MFM9331601.1"/>
    </source>
</evidence>
<protein>
    <submittedName>
        <fullName evidence="1">Sensor histidine kinase</fullName>
    </submittedName>
</protein>
<evidence type="ECO:0000313" key="2">
    <source>
        <dbReference type="Proteomes" id="UP001631969"/>
    </source>
</evidence>
<sequence length="398" mass="44679">MNKKTPGLDTIHDLFATRLPILIWVSMVYVGTVILQFLNEPLILQACVFTGLFTVHVLLHWNVYRVTAKQYWFYFSIQAVLIYLCAILMPGGYQVVLIGLLPVMIAQSLGFSFRLKRILFVSVISLFLFFDAALTIHDTGELIVFLPLFALMLIIVIAYGILFFRQVQERLRIQSFLHELEEAHSKVEELTLSNERQRMARDLHDTLAQGVAGMIMQLEAADAHMTQGNGERAQGIVRQAQQQARRTLAEARRAIDDLRRKSGPDLDFREAVAEEVRHFREATGIPVEAEVKLTRPISGLVMEHSLHMVREGFTNIARHARASEVRLGLSDRNGVLQIEITDNGKGFQAADIGKDAGHYGLLGIRERARLMGGDMTVSSTGKGTAMQVTIPLDESEKP</sequence>
<keyword evidence="1" id="KW-0808">Transferase</keyword>
<organism evidence="1 2">
    <name type="scientific">Paenibacillus mesotrionivorans</name>
    <dbReference type="NCBI Taxonomy" id="3160968"/>
    <lineage>
        <taxon>Bacteria</taxon>
        <taxon>Bacillati</taxon>
        <taxon>Bacillota</taxon>
        <taxon>Bacilli</taxon>
        <taxon>Bacillales</taxon>
        <taxon>Paenibacillaceae</taxon>
        <taxon>Paenibacillus</taxon>
    </lineage>
</organism>
<dbReference type="Proteomes" id="UP001631969">
    <property type="component" value="Unassembled WGS sequence"/>
</dbReference>
<name>A0ACC7P5J9_9BACL</name>
<gene>
    <name evidence="1" type="ORF">ACI1P1_25205</name>
</gene>
<keyword evidence="2" id="KW-1185">Reference proteome</keyword>
<keyword evidence="1" id="KW-0418">Kinase</keyword>
<dbReference type="EMBL" id="JBJURJ010000020">
    <property type="protein sequence ID" value="MFM9331601.1"/>
    <property type="molecule type" value="Genomic_DNA"/>
</dbReference>
<reference evidence="1" key="1">
    <citation type="submission" date="2024-12" db="EMBL/GenBank/DDBJ databases">
        <authorList>
            <person name="Wu N."/>
        </authorList>
    </citation>
    <scope>NUCLEOTIDE SEQUENCE</scope>
    <source>
        <strain evidence="1">P15</strain>
    </source>
</reference>